<sequence length="119" mass="13118">MLIVNLIGLLVIALIVWWFWLYKGETQAAAVDELVIQVANGSYQPSQIAVPAGQATTLRFFRSDESPCAAWLIFPDLDLSEELPIGESKSVLLPPLAAGNYPFTCQMQMYRGNLVVSES</sequence>
<dbReference type="InterPro" id="IPR008972">
    <property type="entry name" value="Cupredoxin"/>
</dbReference>
<comment type="caution">
    <text evidence="3">The sequence shown here is derived from an EMBL/GenBank/DDBJ whole genome shotgun (WGS) entry which is preliminary data.</text>
</comment>
<dbReference type="RefSeq" id="WP_182168904.1">
    <property type="nucleotide sequence ID" value="NZ_JACFXU010000013.1"/>
</dbReference>
<keyword evidence="1" id="KW-1133">Transmembrane helix</keyword>
<dbReference type="AlphaFoldDB" id="A0A7W2TUF1"/>
<dbReference type="Proteomes" id="UP000539350">
    <property type="component" value="Unassembled WGS sequence"/>
</dbReference>
<name>A0A7W2TUF1_9GAMM</name>
<proteinExistence type="predicted"/>
<feature type="transmembrane region" description="Helical" evidence="1">
    <location>
        <begin position="6"/>
        <end position="22"/>
    </location>
</feature>
<protein>
    <submittedName>
        <fullName evidence="3">Cupredoxin domain-containing protein</fullName>
    </submittedName>
</protein>
<feature type="domain" description="EfeO-type cupredoxin-like" evidence="2">
    <location>
        <begin position="12"/>
        <end position="116"/>
    </location>
</feature>
<dbReference type="InterPro" id="IPR028096">
    <property type="entry name" value="EfeO_Cupredoxin"/>
</dbReference>
<accession>A0A7W2TUF1</accession>
<keyword evidence="1" id="KW-0472">Membrane</keyword>
<dbReference type="SUPFAM" id="SSF49503">
    <property type="entry name" value="Cupredoxins"/>
    <property type="match status" value="1"/>
</dbReference>
<evidence type="ECO:0000313" key="4">
    <source>
        <dbReference type="Proteomes" id="UP000539350"/>
    </source>
</evidence>
<evidence type="ECO:0000313" key="3">
    <source>
        <dbReference type="EMBL" id="MBA6412078.1"/>
    </source>
</evidence>
<gene>
    <name evidence="3" type="ORF">H2508_03025</name>
</gene>
<keyword evidence="4" id="KW-1185">Reference proteome</keyword>
<dbReference type="EMBL" id="JACFXU010000013">
    <property type="protein sequence ID" value="MBA6412078.1"/>
    <property type="molecule type" value="Genomic_DNA"/>
</dbReference>
<reference evidence="3 4" key="1">
    <citation type="submission" date="2020-07" db="EMBL/GenBank/DDBJ databases">
        <title>Halieaceae bacterium, F7430, whole genome shotgun sequencing project.</title>
        <authorList>
            <person name="Jiang S."/>
            <person name="Liu Z.W."/>
            <person name="Du Z.J."/>
        </authorList>
    </citation>
    <scope>NUCLEOTIDE SEQUENCE [LARGE SCALE GENOMIC DNA]</scope>
    <source>
        <strain evidence="3 4">F7430</strain>
    </source>
</reference>
<dbReference type="Pfam" id="PF13473">
    <property type="entry name" value="Cupredoxin_1"/>
    <property type="match status" value="1"/>
</dbReference>
<evidence type="ECO:0000259" key="2">
    <source>
        <dbReference type="Pfam" id="PF13473"/>
    </source>
</evidence>
<organism evidence="3 4">
    <name type="scientific">Sediminihaliea albiluteola</name>
    <dbReference type="NCBI Taxonomy" id="2758564"/>
    <lineage>
        <taxon>Bacteria</taxon>
        <taxon>Pseudomonadati</taxon>
        <taxon>Pseudomonadota</taxon>
        <taxon>Gammaproteobacteria</taxon>
        <taxon>Cellvibrionales</taxon>
        <taxon>Halieaceae</taxon>
        <taxon>Sediminihaliea</taxon>
    </lineage>
</organism>
<evidence type="ECO:0000256" key="1">
    <source>
        <dbReference type="SAM" id="Phobius"/>
    </source>
</evidence>
<keyword evidence="1" id="KW-0812">Transmembrane</keyword>
<dbReference type="Gene3D" id="2.60.40.420">
    <property type="entry name" value="Cupredoxins - blue copper proteins"/>
    <property type="match status" value="1"/>
</dbReference>